<evidence type="ECO:0000313" key="2">
    <source>
        <dbReference type="EMBL" id="GIJ82209.1"/>
    </source>
</evidence>
<feature type="compositionally biased region" description="Basic and acidic residues" evidence="1">
    <location>
        <begin position="137"/>
        <end position="163"/>
    </location>
</feature>
<reference evidence="2 3" key="1">
    <citation type="submission" date="2018-10" db="EMBL/GenBank/DDBJ databases">
        <title>Pan-genome distribution and transcriptional activeness of fungal secondary metabolism genes in Aspergillus section Fumigati.</title>
        <authorList>
            <person name="Takahashi H."/>
            <person name="Umemura M."/>
            <person name="Ninomiya A."/>
            <person name="Kusuya Y."/>
            <person name="Urayama S."/>
            <person name="Shimizu M."/>
            <person name="Watanabe A."/>
            <person name="Kamei K."/>
            <person name="Yaguchi T."/>
            <person name="Hagiwara D."/>
        </authorList>
    </citation>
    <scope>NUCLEOTIDE SEQUENCE [LARGE SCALE GENOMIC DNA]</scope>
    <source>
        <strain evidence="2 3">IFM 55266</strain>
    </source>
</reference>
<name>A0A9P3EPB9_9EURO</name>
<accession>A0A9P3EPB9</accession>
<evidence type="ECO:0000313" key="3">
    <source>
        <dbReference type="Proteomes" id="UP001043456"/>
    </source>
</evidence>
<dbReference type="EMBL" id="BHVY01000001">
    <property type="protein sequence ID" value="GIJ82209.1"/>
    <property type="molecule type" value="Genomic_DNA"/>
</dbReference>
<dbReference type="AlphaFoldDB" id="A0A9P3EPB9"/>
<evidence type="ECO:0000256" key="1">
    <source>
        <dbReference type="SAM" id="MobiDB-lite"/>
    </source>
</evidence>
<protein>
    <submittedName>
        <fullName evidence="2">Uncharacterized protein</fullName>
    </submittedName>
</protein>
<dbReference type="Proteomes" id="UP001043456">
    <property type="component" value="Unassembled WGS sequence"/>
</dbReference>
<feature type="region of interest" description="Disordered" evidence="1">
    <location>
        <begin position="131"/>
        <end position="163"/>
    </location>
</feature>
<sequence length="163" mass="17657">MSDNNTSKKAGQPSTSTANESTLQPRDDVRLCPHCLPSDPSPGLSLSVTTSVDRGGTRYYYYYLSTRLREHYNTRPGDFCRGAHIWHYSGGSATVVIQIPAAVVETLTVAIQAGPLPPIIPLPLLLSGAIPPPAKNNQERGRIRPKEGEDGEEGRDKLESKCG</sequence>
<dbReference type="GeneID" id="66999328"/>
<dbReference type="RefSeq" id="XP_043152956.1">
    <property type="nucleotide sequence ID" value="XM_043297021.1"/>
</dbReference>
<dbReference type="OrthoDB" id="4503809at2759"/>
<keyword evidence="3" id="KW-1185">Reference proteome</keyword>
<organism evidence="2 3">
    <name type="scientific">Aspergillus pseudoviridinutans</name>
    <dbReference type="NCBI Taxonomy" id="1517512"/>
    <lineage>
        <taxon>Eukaryota</taxon>
        <taxon>Fungi</taxon>
        <taxon>Dikarya</taxon>
        <taxon>Ascomycota</taxon>
        <taxon>Pezizomycotina</taxon>
        <taxon>Eurotiomycetes</taxon>
        <taxon>Eurotiomycetidae</taxon>
        <taxon>Eurotiales</taxon>
        <taxon>Aspergillaceae</taxon>
        <taxon>Aspergillus</taxon>
        <taxon>Aspergillus subgen. Fumigati</taxon>
    </lineage>
</organism>
<gene>
    <name evidence="2" type="ORF">Asppvi_000715</name>
</gene>
<feature type="region of interest" description="Disordered" evidence="1">
    <location>
        <begin position="1"/>
        <end position="24"/>
    </location>
</feature>
<comment type="caution">
    <text evidence="2">The sequence shown here is derived from an EMBL/GenBank/DDBJ whole genome shotgun (WGS) entry which is preliminary data.</text>
</comment>
<proteinExistence type="predicted"/>